<organism evidence="2 3">
    <name type="scientific">Dulcicalothrix desertica PCC 7102</name>
    <dbReference type="NCBI Taxonomy" id="232991"/>
    <lineage>
        <taxon>Bacteria</taxon>
        <taxon>Bacillati</taxon>
        <taxon>Cyanobacteriota</taxon>
        <taxon>Cyanophyceae</taxon>
        <taxon>Nostocales</taxon>
        <taxon>Calotrichaceae</taxon>
        <taxon>Dulcicalothrix</taxon>
    </lineage>
</organism>
<dbReference type="InterPro" id="IPR012349">
    <property type="entry name" value="Split_barrel_FMN-bd"/>
</dbReference>
<dbReference type="PANTHER" id="PTHR34818">
    <property type="entry name" value="PROTEIN BLI-3"/>
    <property type="match status" value="1"/>
</dbReference>
<evidence type="ECO:0000313" key="3">
    <source>
        <dbReference type="Proteomes" id="UP000271624"/>
    </source>
</evidence>
<evidence type="ECO:0000313" key="2">
    <source>
        <dbReference type="EMBL" id="RUT07111.1"/>
    </source>
</evidence>
<accession>A0A3S1DBW6</accession>
<dbReference type="Proteomes" id="UP000271624">
    <property type="component" value="Unassembled WGS sequence"/>
</dbReference>
<protein>
    <submittedName>
        <fullName evidence="2">General stress protein</fullName>
    </submittedName>
</protein>
<proteinExistence type="predicted"/>
<dbReference type="OrthoDB" id="9795235at2"/>
<keyword evidence="3" id="KW-1185">Reference proteome</keyword>
<reference evidence="2" key="1">
    <citation type="submission" date="2018-12" db="EMBL/GenBank/DDBJ databases">
        <authorList>
            <person name="Will S."/>
            <person name="Neumann-Schaal M."/>
            <person name="Henke P."/>
        </authorList>
    </citation>
    <scope>NUCLEOTIDE SEQUENCE</scope>
    <source>
        <strain evidence="2">PCC 7102</strain>
    </source>
</reference>
<name>A0A3S1DBW6_9CYAN</name>
<dbReference type="RefSeq" id="WP_127080957.1">
    <property type="nucleotide sequence ID" value="NZ_RSCL01000005.1"/>
</dbReference>
<dbReference type="InterPro" id="IPR038725">
    <property type="entry name" value="YdaG_split_barrel_FMN-bd"/>
</dbReference>
<dbReference type="InterPro" id="IPR052917">
    <property type="entry name" value="Stress-Dev_Protein"/>
</dbReference>
<dbReference type="PANTHER" id="PTHR34818:SF1">
    <property type="entry name" value="PROTEIN BLI-3"/>
    <property type="match status" value="1"/>
</dbReference>
<comment type="caution">
    <text evidence="2">The sequence shown here is derived from an EMBL/GenBank/DDBJ whole genome shotgun (WGS) entry which is preliminary data.</text>
</comment>
<evidence type="ECO:0000259" key="1">
    <source>
        <dbReference type="Pfam" id="PF16242"/>
    </source>
</evidence>
<gene>
    <name evidence="2" type="ORF">DSM106972_023720</name>
</gene>
<sequence>MTNSNGNNGDSIKKVRELIKDIDYAMLTTVDSEGKLHSRPMATNKEVEFNGDVWFFTYASSLKVNEINRRHEVNVSYADPKKQSYVSLTGTAEIVRDREKLEELWQPQLKAWFPKELEEPDIALIKVNVENAEYWDSPSSVVANAVSLVKAVATGKPASNVGEHEKLELK</sequence>
<dbReference type="Gene3D" id="2.30.110.10">
    <property type="entry name" value="Electron Transport, Fmn-binding Protein, Chain A"/>
    <property type="match status" value="1"/>
</dbReference>
<dbReference type="Pfam" id="PF16242">
    <property type="entry name" value="Pyrid_ox_like"/>
    <property type="match status" value="1"/>
</dbReference>
<dbReference type="AlphaFoldDB" id="A0A3S1DBW6"/>
<dbReference type="EMBL" id="RSCL01000005">
    <property type="protein sequence ID" value="RUT07111.1"/>
    <property type="molecule type" value="Genomic_DNA"/>
</dbReference>
<reference evidence="2" key="2">
    <citation type="journal article" date="2019" name="Genome Biol. Evol.">
        <title>Day and night: Metabolic profiles and evolutionary relationships of six axenic non-marine cyanobacteria.</title>
        <authorList>
            <person name="Will S.E."/>
            <person name="Henke P."/>
            <person name="Boedeker C."/>
            <person name="Huang S."/>
            <person name="Brinkmann H."/>
            <person name="Rohde M."/>
            <person name="Jarek M."/>
            <person name="Friedl T."/>
            <person name="Seufert S."/>
            <person name="Schumacher M."/>
            <person name="Overmann J."/>
            <person name="Neumann-Schaal M."/>
            <person name="Petersen J."/>
        </authorList>
    </citation>
    <scope>NUCLEOTIDE SEQUENCE [LARGE SCALE GENOMIC DNA]</scope>
    <source>
        <strain evidence="2">PCC 7102</strain>
    </source>
</reference>
<dbReference type="SUPFAM" id="SSF50475">
    <property type="entry name" value="FMN-binding split barrel"/>
    <property type="match status" value="1"/>
</dbReference>
<feature type="domain" description="General stress protein FMN-binding split barrel" evidence="1">
    <location>
        <begin position="10"/>
        <end position="156"/>
    </location>
</feature>